<dbReference type="PANTHER" id="PTHR30383:SF27">
    <property type="entry name" value="SPORE GERMINATION LIPASE LIPC"/>
    <property type="match status" value="1"/>
</dbReference>
<reference evidence="3 4" key="1">
    <citation type="submission" date="2020-11" db="EMBL/GenBank/DDBJ databases">
        <title>Taxonomic evaluation of the Bacillus sporothermodurans group of bacteria based on whole genome sequences.</title>
        <authorList>
            <person name="Fiedler G."/>
            <person name="Herbstmann A.-D."/>
            <person name="Doll E."/>
            <person name="Wenning M."/>
            <person name="Brinks E."/>
            <person name="Kabisch J."/>
            <person name="Breitenwieser F."/>
            <person name="Lappann M."/>
            <person name="Boehnlein C."/>
            <person name="Franz C."/>
        </authorList>
    </citation>
    <scope>NUCLEOTIDE SEQUENCE [LARGE SCALE GENOMIC DNA]</scope>
    <source>
        <strain evidence="3 4">JCM 19841</strain>
    </source>
</reference>
<feature type="signal peptide" evidence="1">
    <location>
        <begin position="1"/>
        <end position="21"/>
    </location>
</feature>
<keyword evidence="3" id="KW-0378">Hydrolase</keyword>
<dbReference type="Gene3D" id="3.40.50.1110">
    <property type="entry name" value="SGNH hydrolase"/>
    <property type="match status" value="1"/>
</dbReference>
<dbReference type="InterPro" id="IPR036514">
    <property type="entry name" value="SGNH_hydro_sf"/>
</dbReference>
<dbReference type="InterPro" id="IPR013830">
    <property type="entry name" value="SGNH_hydro"/>
</dbReference>
<name>A0ABX7E735_9BACI</name>
<dbReference type="CDD" id="cd04506">
    <property type="entry name" value="SGNH_hydrolase_YpmR_like"/>
    <property type="match status" value="1"/>
</dbReference>
<keyword evidence="4" id="KW-1185">Reference proteome</keyword>
<dbReference type="RefSeq" id="WP_202780378.1">
    <property type="nucleotide sequence ID" value="NZ_CP065425.1"/>
</dbReference>
<evidence type="ECO:0000313" key="4">
    <source>
        <dbReference type="Proteomes" id="UP000595691"/>
    </source>
</evidence>
<gene>
    <name evidence="3" type="ORF">I5776_09545</name>
</gene>
<feature type="chain" id="PRO_5045894557" evidence="1">
    <location>
        <begin position="22"/>
        <end position="266"/>
    </location>
</feature>
<evidence type="ECO:0000313" key="3">
    <source>
        <dbReference type="EMBL" id="QQZ11104.1"/>
    </source>
</evidence>
<evidence type="ECO:0000256" key="1">
    <source>
        <dbReference type="SAM" id="SignalP"/>
    </source>
</evidence>
<dbReference type="PANTHER" id="PTHR30383">
    <property type="entry name" value="THIOESTERASE 1/PROTEASE 1/LYSOPHOSPHOLIPASE L1"/>
    <property type="match status" value="1"/>
</dbReference>
<dbReference type="SUPFAM" id="SSF52266">
    <property type="entry name" value="SGNH hydrolase"/>
    <property type="match status" value="1"/>
</dbReference>
<keyword evidence="1" id="KW-0732">Signal</keyword>
<dbReference type="InterPro" id="IPR051532">
    <property type="entry name" value="Ester_Hydrolysis_Enzymes"/>
</dbReference>
<accession>A0ABX7E735</accession>
<dbReference type="Proteomes" id="UP000595691">
    <property type="component" value="Chromosome"/>
</dbReference>
<proteinExistence type="predicted"/>
<dbReference type="Pfam" id="PF13472">
    <property type="entry name" value="Lipase_GDSL_2"/>
    <property type="match status" value="1"/>
</dbReference>
<feature type="domain" description="SGNH hydrolase-type esterase" evidence="2">
    <location>
        <begin position="46"/>
        <end position="237"/>
    </location>
</feature>
<sequence length="266" mass="30393">MKKILTLLLGILLFCSGCSFGIKEHAMKDLNVTNKPVPKDLAIVSVGDSLTQGIGDSTNTGGYIPYLKKELETMRMIKKVNFQNFGVRGNRTDQLLERLQQKKLSASISKADLVIITIGGNDIMKVFKDNFSELEISKFNHALIGYKQRLNKIIKTIRQKSPNAGIVLIGLYNPFIKWFSDIKEVDEIIYEWNNTSKQLINNYKKTLFVPVADIFANQEENLLYSDNFHPNNHGYELIAKRVYSFLNNERKLKNLIDLNAMGEERQ</sequence>
<organism evidence="3 4">
    <name type="scientific">Heyndrickxia vini</name>
    <dbReference type="NCBI Taxonomy" id="1476025"/>
    <lineage>
        <taxon>Bacteria</taxon>
        <taxon>Bacillati</taxon>
        <taxon>Bacillota</taxon>
        <taxon>Bacilli</taxon>
        <taxon>Bacillales</taxon>
        <taxon>Bacillaceae</taxon>
        <taxon>Heyndrickxia</taxon>
    </lineage>
</organism>
<protein>
    <submittedName>
        <fullName evidence="3">SGNH/GDSL hydrolase family protein</fullName>
    </submittedName>
</protein>
<dbReference type="EMBL" id="CP065425">
    <property type="protein sequence ID" value="QQZ11104.1"/>
    <property type="molecule type" value="Genomic_DNA"/>
</dbReference>
<evidence type="ECO:0000259" key="2">
    <source>
        <dbReference type="Pfam" id="PF13472"/>
    </source>
</evidence>
<dbReference type="GO" id="GO:0016787">
    <property type="term" value="F:hydrolase activity"/>
    <property type="evidence" value="ECO:0007669"/>
    <property type="project" value="UniProtKB-KW"/>
</dbReference>